<dbReference type="EMBL" id="JARKIE010000055">
    <property type="protein sequence ID" value="KAJ7691973.1"/>
    <property type="molecule type" value="Genomic_DNA"/>
</dbReference>
<reference evidence="3" key="1">
    <citation type="submission" date="2023-03" db="EMBL/GenBank/DDBJ databases">
        <title>Massive genome expansion in bonnet fungi (Mycena s.s.) driven by repeated elements and novel gene families across ecological guilds.</title>
        <authorList>
            <consortium name="Lawrence Berkeley National Laboratory"/>
            <person name="Harder C.B."/>
            <person name="Miyauchi S."/>
            <person name="Viragh M."/>
            <person name="Kuo A."/>
            <person name="Thoen E."/>
            <person name="Andreopoulos B."/>
            <person name="Lu D."/>
            <person name="Skrede I."/>
            <person name="Drula E."/>
            <person name="Henrissat B."/>
            <person name="Morin E."/>
            <person name="Kohler A."/>
            <person name="Barry K."/>
            <person name="LaButti K."/>
            <person name="Morin E."/>
            <person name="Salamov A."/>
            <person name="Lipzen A."/>
            <person name="Mereny Z."/>
            <person name="Hegedus B."/>
            <person name="Baldrian P."/>
            <person name="Stursova M."/>
            <person name="Weitz H."/>
            <person name="Taylor A."/>
            <person name="Grigoriev I.V."/>
            <person name="Nagy L.G."/>
            <person name="Martin F."/>
            <person name="Kauserud H."/>
        </authorList>
    </citation>
    <scope>NUCLEOTIDE SEQUENCE</scope>
    <source>
        <strain evidence="3">CBHHK067</strain>
    </source>
</reference>
<evidence type="ECO:0000313" key="3">
    <source>
        <dbReference type="EMBL" id="KAJ7691973.1"/>
    </source>
</evidence>
<dbReference type="AlphaFoldDB" id="A0AAD7GJG6"/>
<feature type="transmembrane region" description="Helical" evidence="2">
    <location>
        <begin position="276"/>
        <end position="295"/>
    </location>
</feature>
<feature type="transmembrane region" description="Helical" evidence="2">
    <location>
        <begin position="358"/>
        <end position="379"/>
    </location>
</feature>
<gene>
    <name evidence="3" type="ORF">B0H17DRAFT_1330943</name>
</gene>
<keyword evidence="2" id="KW-0472">Membrane</keyword>
<dbReference type="Proteomes" id="UP001221757">
    <property type="component" value="Unassembled WGS sequence"/>
</dbReference>
<keyword evidence="2" id="KW-0812">Transmembrane</keyword>
<comment type="caution">
    <text evidence="3">The sequence shown here is derived from an EMBL/GenBank/DDBJ whole genome shotgun (WGS) entry which is preliminary data.</text>
</comment>
<accession>A0AAD7GJG6</accession>
<evidence type="ECO:0000313" key="4">
    <source>
        <dbReference type="Proteomes" id="UP001221757"/>
    </source>
</evidence>
<evidence type="ECO:0000256" key="1">
    <source>
        <dbReference type="SAM" id="MobiDB-lite"/>
    </source>
</evidence>
<name>A0AAD7GJG6_MYCRO</name>
<feature type="region of interest" description="Disordered" evidence="1">
    <location>
        <begin position="1"/>
        <end position="21"/>
    </location>
</feature>
<organism evidence="3 4">
    <name type="scientific">Mycena rosella</name>
    <name type="common">Pink bonnet</name>
    <name type="synonym">Agaricus rosellus</name>
    <dbReference type="NCBI Taxonomy" id="1033263"/>
    <lineage>
        <taxon>Eukaryota</taxon>
        <taxon>Fungi</taxon>
        <taxon>Dikarya</taxon>
        <taxon>Basidiomycota</taxon>
        <taxon>Agaricomycotina</taxon>
        <taxon>Agaricomycetes</taxon>
        <taxon>Agaricomycetidae</taxon>
        <taxon>Agaricales</taxon>
        <taxon>Marasmiineae</taxon>
        <taxon>Mycenaceae</taxon>
        <taxon>Mycena</taxon>
    </lineage>
</organism>
<evidence type="ECO:0000256" key="2">
    <source>
        <dbReference type="SAM" id="Phobius"/>
    </source>
</evidence>
<keyword evidence="4" id="KW-1185">Reference proteome</keyword>
<feature type="transmembrane region" description="Helical" evidence="2">
    <location>
        <begin position="325"/>
        <end position="352"/>
    </location>
</feature>
<keyword evidence="2" id="KW-1133">Transmembrane helix</keyword>
<protein>
    <submittedName>
        <fullName evidence="3">Uncharacterized protein</fullName>
    </submittedName>
</protein>
<proteinExistence type="predicted"/>
<sequence length="462" mass="52543">MTACGPSPTYDGSDLRPGTPSSRGRYDKFCNPLVASQHCHSRIAPGFGFGDPSLDPVAEDPLPPHWSRHNTEDLDLRHFISSAHLKVQLEHCYWEHVEQFPMHFGLTGFGHEFLDELVCVLAHARLHQLTSRDSTSGFSAERCAELLQILDSSKDHVTSDHIICLCARAWSMIMWQRFQDFYGDENCRISRYQAVLDDPVLTFRLISVVASWVSFNISRDYLLKLDRVFFDNIVYQIEWMSMIRDCISDWTDALRGATVLLLLHVFLLFLDSNKEAAVISAALSAASFVAAKILIHCYTPLQRMPARDAQDYLQSIQSPTFKFQFVALVFALPRALQFWGLLALLCNCALMFTRHFGHVAAIAVAAVSALVVLVFLWTTSASFNYRLTRISTYLSMRAIMFKAKVSEKWARFQSFTISFYFTRSNSGVGWMDEYSEKSESTRLLAEIPPDSYSSEKSLEWVV</sequence>